<comment type="similarity">
    <text evidence="2">Belongs to the glycosyl hydrolase 88 family.</text>
</comment>
<dbReference type="PANTHER" id="PTHR36845:SF1">
    <property type="entry name" value="HYDROLASE, PUTATIVE (AFU_ORTHOLOGUE AFUA_7G05090)-RELATED"/>
    <property type="match status" value="1"/>
</dbReference>
<gene>
    <name evidence="6" type="ORF">SAMN00120144_0863</name>
</gene>
<dbReference type="SUPFAM" id="SSF48208">
    <property type="entry name" value="Six-hairpin glycosidases"/>
    <property type="match status" value="1"/>
</dbReference>
<feature type="active site" description="Nucleophile" evidence="3">
    <location>
        <position position="159"/>
    </location>
</feature>
<dbReference type="InterPro" id="IPR008928">
    <property type="entry name" value="6-hairpin_glycosidase_sf"/>
</dbReference>
<dbReference type="Proteomes" id="UP000192266">
    <property type="component" value="Unassembled WGS sequence"/>
</dbReference>
<evidence type="ECO:0000256" key="3">
    <source>
        <dbReference type="PIRSR" id="PIRSR610905-1"/>
    </source>
</evidence>
<dbReference type="GO" id="GO:0000272">
    <property type="term" value="P:polysaccharide catabolic process"/>
    <property type="evidence" value="ECO:0007669"/>
    <property type="project" value="TreeGrafter"/>
</dbReference>
<organism evidence="6 7">
    <name type="scientific">Hymenobacter roseosalivarius DSM 11622</name>
    <dbReference type="NCBI Taxonomy" id="645990"/>
    <lineage>
        <taxon>Bacteria</taxon>
        <taxon>Pseudomonadati</taxon>
        <taxon>Bacteroidota</taxon>
        <taxon>Cytophagia</taxon>
        <taxon>Cytophagales</taxon>
        <taxon>Hymenobacteraceae</taxon>
        <taxon>Hymenobacter</taxon>
    </lineage>
</organism>
<dbReference type="GO" id="GO:0052757">
    <property type="term" value="F:chondroitin hydrolase activity"/>
    <property type="evidence" value="ECO:0007669"/>
    <property type="project" value="TreeGrafter"/>
</dbReference>
<dbReference type="PANTHER" id="PTHR36845">
    <property type="entry name" value="HYDROLASE, PUTATIVE (AFU_ORTHOLOGUE AFUA_7G05090)-RELATED"/>
    <property type="match status" value="1"/>
</dbReference>
<dbReference type="InterPro" id="IPR012341">
    <property type="entry name" value="6hp_glycosidase-like_sf"/>
</dbReference>
<dbReference type="EMBL" id="FWWW01000052">
    <property type="protein sequence ID" value="SMB88976.1"/>
    <property type="molecule type" value="Genomic_DNA"/>
</dbReference>
<keyword evidence="1 6" id="KW-0378">Hydrolase</keyword>
<evidence type="ECO:0000256" key="1">
    <source>
        <dbReference type="ARBA" id="ARBA00022801"/>
    </source>
</evidence>
<feature type="binding site" evidence="4">
    <location>
        <position position="217"/>
    </location>
    <ligand>
        <name>substrate</name>
    </ligand>
</feature>
<evidence type="ECO:0000313" key="7">
    <source>
        <dbReference type="Proteomes" id="UP000192266"/>
    </source>
</evidence>
<dbReference type="InterPro" id="IPR010905">
    <property type="entry name" value="Glyco_hydro_88"/>
</dbReference>
<feature type="binding site" evidence="4">
    <location>
        <position position="159"/>
    </location>
    <ligand>
        <name>substrate</name>
    </ligand>
</feature>
<evidence type="ECO:0000313" key="6">
    <source>
        <dbReference type="EMBL" id="SMB88976.1"/>
    </source>
</evidence>
<sequence length="440" mass="49534">MPPSRNITGWGAFSGVVHACIRWYYFTEATTRQGSHYLILILLYMGVKYKALLLSTMLLAGQAVVAQKGNAIPVEQVIALTEKQYTGYCKQYPDSTKYPRSTKEDGTILLTSSRNWTSGFFAGSLWYLARFTNQESWRRRAAAWTETLEAEKNTTNTHDLGFILNNSFGQGYALTQNPKYKDVVLQASATLVRRFNPTVGAIRSWDFAPFTYPVIVDNLMNLEMLLSAAKLSGDTTLARIATTHADTDLKYRFRKDHSTFHVLDFDPATGKPLKRITHQGLADNSCWARGQAWAIYGYTMLYRYTNNKQYLAAAQHAADYFIKQTNQIPDHIPYWDFNDPAIPNSPRDASAAAVAASGLLELSKYAKSQKKYKEAATAMLSSLCTPQYLAVAGTNNFFLLKHSTGNKPAKSEIDAPLVYADYYFLEALWRYKNYATLALQ</sequence>
<feature type="active site" description="Proton donor" evidence="3">
    <location>
        <position position="217"/>
    </location>
</feature>
<protein>
    <submittedName>
        <fullName evidence="6">Glycosyl hydrolase family 88</fullName>
    </submittedName>
</protein>
<accession>A0A1W1V6T5</accession>
<keyword evidence="7" id="KW-1185">Reference proteome</keyword>
<feature type="binding site" evidence="4">
    <location>
        <position position="293"/>
    </location>
    <ligand>
        <name>substrate</name>
    </ligand>
</feature>
<evidence type="ECO:0000256" key="4">
    <source>
        <dbReference type="PIRSR" id="PIRSR610905-2"/>
    </source>
</evidence>
<dbReference type="AlphaFoldDB" id="A0A1W1V6T5"/>
<dbReference type="InterPro" id="IPR052369">
    <property type="entry name" value="UG_Glycosaminoglycan_Hydrolase"/>
</dbReference>
<proteinExistence type="inferred from homology"/>
<dbReference type="RefSeq" id="WP_200813873.1">
    <property type="nucleotide sequence ID" value="NZ_FWWW01000052.1"/>
</dbReference>
<name>A0A1W1V6T5_9BACT</name>
<reference evidence="6 7" key="1">
    <citation type="submission" date="2017-04" db="EMBL/GenBank/DDBJ databases">
        <authorList>
            <person name="Afonso C.L."/>
            <person name="Miller P.J."/>
            <person name="Scott M.A."/>
            <person name="Spackman E."/>
            <person name="Goraichik I."/>
            <person name="Dimitrov K.M."/>
            <person name="Suarez D.L."/>
            <person name="Swayne D.E."/>
        </authorList>
    </citation>
    <scope>NUCLEOTIDE SEQUENCE [LARGE SCALE GENOMIC DNA]</scope>
    <source>
        <strain evidence="6 7">DSM 11622</strain>
    </source>
</reference>
<keyword evidence="5" id="KW-0812">Transmembrane</keyword>
<keyword evidence="5" id="KW-1133">Transmembrane helix</keyword>
<dbReference type="Gene3D" id="1.50.10.10">
    <property type="match status" value="1"/>
</dbReference>
<evidence type="ECO:0000256" key="5">
    <source>
        <dbReference type="SAM" id="Phobius"/>
    </source>
</evidence>
<evidence type="ECO:0000256" key="2">
    <source>
        <dbReference type="ARBA" id="ARBA00038358"/>
    </source>
</evidence>
<keyword evidence="5" id="KW-0472">Membrane</keyword>
<feature type="binding site" evidence="4">
    <location>
        <position position="277"/>
    </location>
    <ligand>
        <name>substrate</name>
    </ligand>
</feature>
<feature type="binding site" evidence="4">
    <location>
        <position position="289"/>
    </location>
    <ligand>
        <name>substrate</name>
    </ligand>
</feature>
<dbReference type="Pfam" id="PF07470">
    <property type="entry name" value="Glyco_hydro_88"/>
    <property type="match status" value="1"/>
</dbReference>
<dbReference type="STRING" id="645990.SAMN00120144_0863"/>
<feature type="transmembrane region" description="Helical" evidence="5">
    <location>
        <begin position="6"/>
        <end position="25"/>
    </location>
</feature>
<feature type="transmembrane region" description="Helical" evidence="5">
    <location>
        <begin position="37"/>
        <end position="60"/>
    </location>
</feature>